<dbReference type="InterPro" id="IPR006675">
    <property type="entry name" value="HDIG_dom"/>
</dbReference>
<dbReference type="CDD" id="cd00077">
    <property type="entry name" value="HDc"/>
    <property type="match status" value="1"/>
</dbReference>
<dbReference type="EMBL" id="CP002131">
    <property type="protein sequence ID" value="ADL07198.1"/>
    <property type="molecule type" value="Genomic_DNA"/>
</dbReference>
<dbReference type="Gene3D" id="1.10.3210.10">
    <property type="entry name" value="Hypothetical protein af1432"/>
    <property type="match status" value="1"/>
</dbReference>
<proteinExistence type="predicted"/>
<dbReference type="STRING" id="555079.Toce_0420"/>
<evidence type="ECO:0000259" key="1">
    <source>
        <dbReference type="PROSITE" id="PS51832"/>
    </source>
</evidence>
<dbReference type="InterPro" id="IPR037522">
    <property type="entry name" value="HD_GYP_dom"/>
</dbReference>
<dbReference type="PROSITE" id="PS51832">
    <property type="entry name" value="HD_GYP"/>
    <property type="match status" value="1"/>
</dbReference>
<organism evidence="2 3">
    <name type="scientific">Thermosediminibacter oceani (strain ATCC BAA-1034 / DSM 16646 / JW/IW-1228P)</name>
    <dbReference type="NCBI Taxonomy" id="555079"/>
    <lineage>
        <taxon>Bacteria</taxon>
        <taxon>Bacillati</taxon>
        <taxon>Bacillota</taxon>
        <taxon>Clostridia</taxon>
        <taxon>Thermosediminibacterales</taxon>
        <taxon>Thermosediminibacteraceae</taxon>
        <taxon>Thermosediminibacter</taxon>
    </lineage>
</organism>
<dbReference type="NCBIfam" id="TIGR00277">
    <property type="entry name" value="HDIG"/>
    <property type="match status" value="1"/>
</dbReference>
<dbReference type="Proteomes" id="UP000000272">
    <property type="component" value="Chromosome"/>
</dbReference>
<dbReference type="SMART" id="SM00471">
    <property type="entry name" value="HDc"/>
    <property type="match status" value="1"/>
</dbReference>
<dbReference type="eggNOG" id="COG2206">
    <property type="taxonomic scope" value="Bacteria"/>
</dbReference>
<evidence type="ECO:0000313" key="3">
    <source>
        <dbReference type="Proteomes" id="UP000000272"/>
    </source>
</evidence>
<accession>D9S1C1</accession>
<dbReference type="Pfam" id="PF13487">
    <property type="entry name" value="HD_5"/>
    <property type="match status" value="1"/>
</dbReference>
<dbReference type="SUPFAM" id="SSF109604">
    <property type="entry name" value="HD-domain/PDEase-like"/>
    <property type="match status" value="1"/>
</dbReference>
<dbReference type="HOGENOM" id="CLU_000445_92_3_9"/>
<sequence length="229" mass="25641">MKDSMRLFTTMARGEDGLYSVEITRGYCDGKCVFCRRCYENRDILKPVNSYEADFYEEHFVNHQARVAGLCAKVAEYIALEQKKATVLIQAALLHDIGKIFIPSAVFMKKGRLTPEEFEVVKCHAVLGAFYLKGRGFPASVTEAVKHHHERYDGAGYPDGLKGDHIPLLARIIAVCDAADAMLVGRHYRAAISRKMVIDELLRNSGSQFDPDVVNVMVEIINEEAVVNV</sequence>
<dbReference type="RefSeq" id="WP_013275248.1">
    <property type="nucleotide sequence ID" value="NC_014377.1"/>
</dbReference>
<evidence type="ECO:0000313" key="2">
    <source>
        <dbReference type="EMBL" id="ADL07198.1"/>
    </source>
</evidence>
<dbReference type="AlphaFoldDB" id="D9S1C1"/>
<protein>
    <submittedName>
        <fullName evidence="2">Metal dependent phosphohydrolase</fullName>
    </submittedName>
</protein>
<feature type="domain" description="HD-GYP" evidence="1">
    <location>
        <begin position="38"/>
        <end position="229"/>
    </location>
</feature>
<dbReference type="PANTHER" id="PTHR43155">
    <property type="entry name" value="CYCLIC DI-GMP PHOSPHODIESTERASE PA4108-RELATED"/>
    <property type="match status" value="1"/>
</dbReference>
<name>D9S1C1_THEOJ</name>
<keyword evidence="3" id="KW-1185">Reference proteome</keyword>
<reference evidence="2 3" key="1">
    <citation type="journal article" date="2010" name="Stand. Genomic Sci.">
        <title>Complete genome sequence of Thermosediminibacter oceani type strain (JW/IW-1228P).</title>
        <authorList>
            <person name="Pitluck S."/>
            <person name="Yasawong M."/>
            <person name="Munk C."/>
            <person name="Nolan M."/>
            <person name="Lapidus A."/>
            <person name="Lucas S."/>
            <person name="Glavina Del Rio T."/>
            <person name="Tice H."/>
            <person name="Cheng J.F."/>
            <person name="Bruce D."/>
            <person name="Detter C."/>
            <person name="Tapia R."/>
            <person name="Han C."/>
            <person name="Goodwin L."/>
            <person name="Liolios K."/>
            <person name="Ivanova N."/>
            <person name="Mavromatis K."/>
            <person name="Mikhailova N."/>
            <person name="Pati A."/>
            <person name="Chen A."/>
            <person name="Palaniappan K."/>
            <person name="Land M."/>
            <person name="Hauser L."/>
            <person name="Chang Y.J."/>
            <person name="Jeffries C.D."/>
            <person name="Rohde M."/>
            <person name="Spring S."/>
            <person name="Sikorski J."/>
            <person name="Goker M."/>
            <person name="Woyke T."/>
            <person name="Bristow J."/>
            <person name="Eisen J.A."/>
            <person name="Markowitz V."/>
            <person name="Hugenholtz P."/>
            <person name="Kyrpides N.C."/>
            <person name="Klenk H.P."/>
        </authorList>
    </citation>
    <scope>NUCLEOTIDE SEQUENCE [LARGE SCALE GENOMIC DNA]</scope>
    <source>
        <strain evidence="3">ATCC BAA-1034 / DSM 16646 / JW/IW-1228P</strain>
    </source>
</reference>
<dbReference type="InterPro" id="IPR003607">
    <property type="entry name" value="HD/PDEase_dom"/>
</dbReference>
<gene>
    <name evidence="2" type="ordered locus">Toce_0420</name>
</gene>
<dbReference type="KEGG" id="toc:Toce_0420"/>